<dbReference type="KEGG" id="dmm:dnm_073710"/>
<accession>A0A975BTN1</accession>
<dbReference type="Proteomes" id="UP000663722">
    <property type="component" value="Chromosome"/>
</dbReference>
<protein>
    <submittedName>
        <fullName evidence="2">Uncharacterized protein</fullName>
    </submittedName>
</protein>
<evidence type="ECO:0000313" key="3">
    <source>
        <dbReference type="Proteomes" id="UP000663722"/>
    </source>
</evidence>
<reference evidence="2" key="1">
    <citation type="journal article" date="2021" name="Microb. Physiol.">
        <title>Proteogenomic Insights into the Physiology of Marine, Sulfate-Reducing, Filamentous Desulfonema limicola and Desulfonema magnum.</title>
        <authorList>
            <person name="Schnaars V."/>
            <person name="Wohlbrand L."/>
            <person name="Scheve S."/>
            <person name="Hinrichs C."/>
            <person name="Reinhardt R."/>
            <person name="Rabus R."/>
        </authorList>
    </citation>
    <scope>NUCLEOTIDE SEQUENCE</scope>
    <source>
        <strain evidence="2">4be13</strain>
    </source>
</reference>
<dbReference type="EMBL" id="CP061800">
    <property type="protein sequence ID" value="QTA91307.1"/>
    <property type="molecule type" value="Genomic_DNA"/>
</dbReference>
<organism evidence="2 3">
    <name type="scientific">Desulfonema magnum</name>
    <dbReference type="NCBI Taxonomy" id="45655"/>
    <lineage>
        <taxon>Bacteria</taxon>
        <taxon>Pseudomonadati</taxon>
        <taxon>Thermodesulfobacteriota</taxon>
        <taxon>Desulfobacteria</taxon>
        <taxon>Desulfobacterales</taxon>
        <taxon>Desulfococcaceae</taxon>
        <taxon>Desulfonema</taxon>
    </lineage>
</organism>
<keyword evidence="3" id="KW-1185">Reference proteome</keyword>
<evidence type="ECO:0000256" key="1">
    <source>
        <dbReference type="SAM" id="MobiDB-lite"/>
    </source>
</evidence>
<feature type="compositionally biased region" description="Basic and acidic residues" evidence="1">
    <location>
        <begin position="18"/>
        <end position="28"/>
    </location>
</feature>
<gene>
    <name evidence="2" type="ORF">dnm_073710</name>
</gene>
<dbReference type="AlphaFoldDB" id="A0A975BTN1"/>
<feature type="region of interest" description="Disordered" evidence="1">
    <location>
        <begin position="18"/>
        <end position="38"/>
    </location>
</feature>
<sequence>MNVPRQRADQLESKLAEYEQEANREKFAPRYPLTEFNK</sequence>
<proteinExistence type="predicted"/>
<name>A0A975BTN1_9BACT</name>
<evidence type="ECO:0000313" key="2">
    <source>
        <dbReference type="EMBL" id="QTA91307.1"/>
    </source>
</evidence>